<evidence type="ECO:0000259" key="1">
    <source>
        <dbReference type="Pfam" id="PF08818"/>
    </source>
</evidence>
<dbReference type="Pfam" id="PF08818">
    <property type="entry name" value="DUF1801"/>
    <property type="match status" value="1"/>
</dbReference>
<keyword evidence="3" id="KW-1185">Reference proteome</keyword>
<organism evidence="2 3">
    <name type="scientific">Croceibacterium salegens</name>
    <dbReference type="NCBI Taxonomy" id="1737568"/>
    <lineage>
        <taxon>Bacteria</taxon>
        <taxon>Pseudomonadati</taxon>
        <taxon>Pseudomonadota</taxon>
        <taxon>Alphaproteobacteria</taxon>
        <taxon>Sphingomonadales</taxon>
        <taxon>Erythrobacteraceae</taxon>
        <taxon>Croceibacterium</taxon>
    </lineage>
</organism>
<feature type="domain" description="YdhG-like" evidence="1">
    <location>
        <begin position="29"/>
        <end position="126"/>
    </location>
</feature>
<sequence length="206" mass="23079">MITDPQDFFDKGCGRCDRFDTPDCSTRRWHEGLLALRKICLDAGLDETAKWGHPCYMRGDRNIALIAAFQGDFRMTFMNAELLKDPEGILETNGPNTRVASIMRFTANEQVAELEPMIRAYLAEAIGYADAGVKPEKEVAEFELPEELIDALDADPELAEAFEDLTPGRQRSYVINLNGAKQSATRIARIARFRDKIIAGKGAQEY</sequence>
<dbReference type="EMBL" id="WTYM01000059">
    <property type="protein sequence ID" value="MXO61211.1"/>
    <property type="molecule type" value="Genomic_DNA"/>
</dbReference>
<evidence type="ECO:0000313" key="3">
    <source>
        <dbReference type="Proteomes" id="UP000433652"/>
    </source>
</evidence>
<comment type="caution">
    <text evidence="2">The sequence shown here is derived from an EMBL/GenBank/DDBJ whole genome shotgun (WGS) entry which is preliminary data.</text>
</comment>
<dbReference type="Pfam" id="PF13376">
    <property type="entry name" value="OmdA"/>
    <property type="match status" value="1"/>
</dbReference>
<dbReference type="InterPro" id="IPR014922">
    <property type="entry name" value="YdhG-like"/>
</dbReference>
<dbReference type="Proteomes" id="UP000433652">
    <property type="component" value="Unassembled WGS sequence"/>
</dbReference>
<dbReference type="PIRSF" id="PIRSF021308">
    <property type="entry name" value="UCP021308"/>
    <property type="match status" value="1"/>
</dbReference>
<accession>A0A6I4SZ03</accession>
<dbReference type="AlphaFoldDB" id="A0A6I4SZ03"/>
<reference evidence="2 3" key="1">
    <citation type="submission" date="2019-12" db="EMBL/GenBank/DDBJ databases">
        <title>Genomic-based taxomic classification of the family Erythrobacteraceae.</title>
        <authorList>
            <person name="Xu L."/>
        </authorList>
    </citation>
    <scope>NUCLEOTIDE SEQUENCE [LARGE SCALE GENOMIC DNA]</scope>
    <source>
        <strain evidence="2 3">MCCC 1K01500</strain>
    </source>
</reference>
<name>A0A6I4SZ03_9SPHN</name>
<dbReference type="OrthoDB" id="214150at2"/>
<gene>
    <name evidence="2" type="ORF">GRI89_16830</name>
</gene>
<dbReference type="InterPro" id="IPR016786">
    <property type="entry name" value="YdeI_bac"/>
</dbReference>
<dbReference type="SUPFAM" id="SSF159888">
    <property type="entry name" value="YdhG-like"/>
    <property type="match status" value="1"/>
</dbReference>
<proteinExistence type="predicted"/>
<evidence type="ECO:0000313" key="2">
    <source>
        <dbReference type="EMBL" id="MXO61211.1"/>
    </source>
</evidence>
<protein>
    <recommendedName>
        <fullName evidence="1">YdhG-like domain-containing protein</fullName>
    </recommendedName>
</protein>